<comment type="caution">
    <text evidence="2">The sequence shown here is derived from an EMBL/GenBank/DDBJ whole genome shotgun (WGS) entry which is preliminary data.</text>
</comment>
<organism evidence="2 3">
    <name type="scientific">Allopusillimonas soli</name>
    <dbReference type="NCBI Taxonomy" id="659016"/>
    <lineage>
        <taxon>Bacteria</taxon>
        <taxon>Pseudomonadati</taxon>
        <taxon>Pseudomonadota</taxon>
        <taxon>Betaproteobacteria</taxon>
        <taxon>Burkholderiales</taxon>
        <taxon>Alcaligenaceae</taxon>
        <taxon>Allopusillimonas</taxon>
    </lineage>
</organism>
<sequence length="368" mass="42037">MSLKRIFRINSLALWMVVIPMAIAILYYALFAVNRYVSSAQAVVRQAGNDAEAMVPGLAMMIAGVNPASREETLYLREYILSTDMMQVLDDKLQWRKHFEQQRRDPLFWIFDTTSQEDELDFYRRLVQAYYDETTGLLAVEVQALTPKFAQEVLQTILDESDRFVNELSHSLAHEQLRFAESELALARHKYEEKKRAMVDFQANSEYLNAQSSAEARATIIATLEGDLTREKAKLKALMSSLGNNTPQVRQQRVRIDAMSRQLEVEKKSLLSSDKGDKLNVIAAAYRDREIDVGLAEETYKAAMAAAENARIEATKKIRSLVRVVSPNMPQEAIYPERIYNLFTILIGLLLLYGVVRFVIATIEDHRD</sequence>
<keyword evidence="1" id="KW-0472">Membrane</keyword>
<evidence type="ECO:0000256" key="1">
    <source>
        <dbReference type="SAM" id="Phobius"/>
    </source>
</evidence>
<dbReference type="EMBL" id="JACCEW010000002">
    <property type="protein sequence ID" value="NYT36435.1"/>
    <property type="molecule type" value="Genomic_DNA"/>
</dbReference>
<evidence type="ECO:0000313" key="3">
    <source>
        <dbReference type="Proteomes" id="UP000580517"/>
    </source>
</evidence>
<reference evidence="2 3" key="1">
    <citation type="submission" date="2020-07" db="EMBL/GenBank/DDBJ databases">
        <title>Taxonomic revisions and descriptions of new bacterial species based on genomic comparisons in the high-G+C-content subgroup of the family Alcaligenaceae.</title>
        <authorList>
            <person name="Szabo A."/>
            <person name="Felfoldi T."/>
        </authorList>
    </citation>
    <scope>NUCLEOTIDE SEQUENCE [LARGE SCALE GENOMIC DNA]</scope>
    <source>
        <strain evidence="2 3">DSM 25264</strain>
    </source>
</reference>
<dbReference type="RefSeq" id="WP_129968414.1">
    <property type="nucleotide sequence ID" value="NZ_SDQC01000002.1"/>
</dbReference>
<dbReference type="PANTHER" id="PTHR32309:SF13">
    <property type="entry name" value="FERRIC ENTEROBACTIN TRANSPORT PROTEIN FEPE"/>
    <property type="match status" value="1"/>
</dbReference>
<dbReference type="Proteomes" id="UP000580517">
    <property type="component" value="Unassembled WGS sequence"/>
</dbReference>
<keyword evidence="3" id="KW-1185">Reference proteome</keyword>
<dbReference type="InterPro" id="IPR050445">
    <property type="entry name" value="Bact_polysacc_biosynth/exp"/>
</dbReference>
<dbReference type="GO" id="GO:0005886">
    <property type="term" value="C:plasma membrane"/>
    <property type="evidence" value="ECO:0007669"/>
    <property type="project" value="TreeGrafter"/>
</dbReference>
<protein>
    <submittedName>
        <fullName evidence="2">ABC transporter permease</fullName>
    </submittedName>
</protein>
<dbReference type="AlphaFoldDB" id="A0A853F773"/>
<keyword evidence="1" id="KW-1133">Transmembrane helix</keyword>
<name>A0A853F773_9BURK</name>
<dbReference type="GO" id="GO:0004713">
    <property type="term" value="F:protein tyrosine kinase activity"/>
    <property type="evidence" value="ECO:0007669"/>
    <property type="project" value="TreeGrafter"/>
</dbReference>
<dbReference type="PANTHER" id="PTHR32309">
    <property type="entry name" value="TYROSINE-PROTEIN KINASE"/>
    <property type="match status" value="1"/>
</dbReference>
<evidence type="ECO:0000313" key="2">
    <source>
        <dbReference type="EMBL" id="NYT36435.1"/>
    </source>
</evidence>
<keyword evidence="1" id="KW-0812">Transmembrane</keyword>
<gene>
    <name evidence="2" type="ORF">H0A68_06085</name>
</gene>
<feature type="transmembrane region" description="Helical" evidence="1">
    <location>
        <begin position="12"/>
        <end position="31"/>
    </location>
</feature>
<dbReference type="OrthoDB" id="5497849at2"/>
<accession>A0A853F773</accession>
<proteinExistence type="predicted"/>
<feature type="transmembrane region" description="Helical" evidence="1">
    <location>
        <begin position="339"/>
        <end position="360"/>
    </location>
</feature>